<dbReference type="RefSeq" id="WP_010773649.1">
    <property type="nucleotide sequence ID" value="NZ_CP060804.1"/>
</dbReference>
<feature type="compositionally biased region" description="Basic and acidic residues" evidence="1">
    <location>
        <begin position="18"/>
        <end position="35"/>
    </location>
</feature>
<evidence type="ECO:0000256" key="1">
    <source>
        <dbReference type="SAM" id="MobiDB-lite"/>
    </source>
</evidence>
<name>A0A7H0FN53_ENTFL</name>
<feature type="region of interest" description="Disordered" evidence="1">
    <location>
        <begin position="1"/>
        <end position="47"/>
    </location>
</feature>
<gene>
    <name evidence="2" type="ORF">H9Q64_13545</name>
</gene>
<dbReference type="EMBL" id="CP060804">
    <property type="protein sequence ID" value="QNP37469.1"/>
    <property type="molecule type" value="Genomic_DNA"/>
</dbReference>
<reference evidence="2 3" key="1">
    <citation type="submission" date="2020-08" db="EMBL/GenBank/DDBJ databases">
        <title>Enterococcus faecalis SF28073 genome assembly.</title>
        <authorList>
            <person name="Duerkop B.A."/>
            <person name="Johnson C.N."/>
        </authorList>
    </citation>
    <scope>NUCLEOTIDE SEQUENCE [LARGE SCALE GENOMIC DNA]</scope>
    <source>
        <strain evidence="2 3">SF28073</strain>
    </source>
</reference>
<dbReference type="AlphaFoldDB" id="A0A7H0FN53"/>
<sequence length="47" mass="5475">MIREKKPAGTKLALNVQSKDRRASKGNNAKEIEKRRLSKKLKRLKKK</sequence>
<proteinExistence type="predicted"/>
<feature type="compositionally biased region" description="Basic residues" evidence="1">
    <location>
        <begin position="36"/>
        <end position="47"/>
    </location>
</feature>
<evidence type="ECO:0000313" key="2">
    <source>
        <dbReference type="EMBL" id="QNP37469.1"/>
    </source>
</evidence>
<protein>
    <submittedName>
        <fullName evidence="2">Uncharacterized protein</fullName>
    </submittedName>
</protein>
<accession>A0A7H0FN53</accession>
<organism evidence="2 3">
    <name type="scientific">Enterococcus faecalis</name>
    <name type="common">Streptococcus faecalis</name>
    <dbReference type="NCBI Taxonomy" id="1351"/>
    <lineage>
        <taxon>Bacteria</taxon>
        <taxon>Bacillati</taxon>
        <taxon>Bacillota</taxon>
        <taxon>Bacilli</taxon>
        <taxon>Lactobacillales</taxon>
        <taxon>Enterococcaceae</taxon>
        <taxon>Enterococcus</taxon>
    </lineage>
</organism>
<evidence type="ECO:0000313" key="3">
    <source>
        <dbReference type="Proteomes" id="UP000516122"/>
    </source>
</evidence>
<dbReference type="Proteomes" id="UP000516122">
    <property type="component" value="Chromosome"/>
</dbReference>